<keyword evidence="1" id="KW-0732">Signal</keyword>
<dbReference type="EMBL" id="CP036339">
    <property type="protein sequence ID" value="QDT73123.1"/>
    <property type="molecule type" value="Genomic_DNA"/>
</dbReference>
<gene>
    <name evidence="2" type="ORF">I41_23120</name>
</gene>
<dbReference type="OrthoDB" id="9809277at2"/>
<evidence type="ECO:0000256" key="1">
    <source>
        <dbReference type="SAM" id="SignalP"/>
    </source>
</evidence>
<dbReference type="InterPro" id="IPR018247">
    <property type="entry name" value="EF_Hand_1_Ca_BS"/>
</dbReference>
<feature type="chain" id="PRO_5021747626" description="PEP-CTERM protein-sorting domain-containing protein" evidence="1">
    <location>
        <begin position="28"/>
        <end position="312"/>
    </location>
</feature>
<sequence precursor="true">MLTSCFRCRGLLAFLALALAAQSSVQAAGWYDDFNDGSATDGNPVTWQSNASGYFPNGVLNASTGDYVLSSPDDGDDNSVIEASVDMNFTDTYVRTQAVVMPGEQPEQIGGTLGVWARYDPATVTGYLAILSNEVGRVELLRIDPGVDIVTLDELGGLDIDTNADAMIELNVVGDQLSVYLWRPEDPKPSEPTVTAIDSTYTSGRAGILHNENNENTLGVFRFAAAQDTPFVDGVAGDFDGDNYVDGADFLDWQRGGSPAPLSAADLATWKANFGAAPPVATAIPEPTTLAMALGLFGLVAGGRRRNHSKVA</sequence>
<dbReference type="Proteomes" id="UP000317909">
    <property type="component" value="Chromosome"/>
</dbReference>
<protein>
    <recommendedName>
        <fullName evidence="4">PEP-CTERM protein-sorting domain-containing protein</fullName>
    </recommendedName>
</protein>
<proteinExistence type="predicted"/>
<dbReference type="KEGG" id="llh:I41_23120"/>
<feature type="signal peptide" evidence="1">
    <location>
        <begin position="1"/>
        <end position="27"/>
    </location>
</feature>
<reference evidence="2 3" key="1">
    <citation type="submission" date="2019-02" db="EMBL/GenBank/DDBJ databases">
        <title>Deep-cultivation of Planctomycetes and their phenomic and genomic characterization uncovers novel biology.</title>
        <authorList>
            <person name="Wiegand S."/>
            <person name="Jogler M."/>
            <person name="Boedeker C."/>
            <person name="Pinto D."/>
            <person name="Vollmers J."/>
            <person name="Rivas-Marin E."/>
            <person name="Kohn T."/>
            <person name="Peeters S.H."/>
            <person name="Heuer A."/>
            <person name="Rast P."/>
            <person name="Oberbeckmann S."/>
            <person name="Bunk B."/>
            <person name="Jeske O."/>
            <person name="Meyerdierks A."/>
            <person name="Storesund J.E."/>
            <person name="Kallscheuer N."/>
            <person name="Luecker S."/>
            <person name="Lage O.M."/>
            <person name="Pohl T."/>
            <person name="Merkel B.J."/>
            <person name="Hornburger P."/>
            <person name="Mueller R.-W."/>
            <person name="Bruemmer F."/>
            <person name="Labrenz M."/>
            <person name="Spormann A.M."/>
            <person name="Op den Camp H."/>
            <person name="Overmann J."/>
            <person name="Amann R."/>
            <person name="Jetten M.S.M."/>
            <person name="Mascher T."/>
            <person name="Medema M.H."/>
            <person name="Devos D.P."/>
            <person name="Kaster A.-K."/>
            <person name="Ovreas L."/>
            <person name="Rohde M."/>
            <person name="Galperin M.Y."/>
            <person name="Jogler C."/>
        </authorList>
    </citation>
    <scope>NUCLEOTIDE SEQUENCE [LARGE SCALE GENOMIC DNA]</scope>
    <source>
        <strain evidence="2 3">I41</strain>
    </source>
</reference>
<evidence type="ECO:0008006" key="4">
    <source>
        <dbReference type="Google" id="ProtNLM"/>
    </source>
</evidence>
<evidence type="ECO:0000313" key="2">
    <source>
        <dbReference type="EMBL" id="QDT73123.1"/>
    </source>
</evidence>
<dbReference type="Gene3D" id="2.60.120.560">
    <property type="entry name" value="Exo-inulinase, domain 1"/>
    <property type="match status" value="1"/>
</dbReference>
<evidence type="ECO:0000313" key="3">
    <source>
        <dbReference type="Proteomes" id="UP000317909"/>
    </source>
</evidence>
<name>A0A517TXN2_9BACT</name>
<dbReference type="PROSITE" id="PS00018">
    <property type="entry name" value="EF_HAND_1"/>
    <property type="match status" value="1"/>
</dbReference>
<dbReference type="RefSeq" id="WP_145432615.1">
    <property type="nucleotide sequence ID" value="NZ_CP036339.1"/>
</dbReference>
<dbReference type="AlphaFoldDB" id="A0A517TXN2"/>
<organism evidence="2 3">
    <name type="scientific">Lacipirellula limnantheis</name>
    <dbReference type="NCBI Taxonomy" id="2528024"/>
    <lineage>
        <taxon>Bacteria</taxon>
        <taxon>Pseudomonadati</taxon>
        <taxon>Planctomycetota</taxon>
        <taxon>Planctomycetia</taxon>
        <taxon>Pirellulales</taxon>
        <taxon>Lacipirellulaceae</taxon>
        <taxon>Lacipirellula</taxon>
    </lineage>
</organism>
<keyword evidence="3" id="KW-1185">Reference proteome</keyword>
<accession>A0A517TXN2</accession>